<dbReference type="InterPro" id="IPR002347">
    <property type="entry name" value="SDR_fam"/>
</dbReference>
<dbReference type="Gene3D" id="3.40.50.720">
    <property type="entry name" value="NAD(P)-binding Rossmann-like Domain"/>
    <property type="match status" value="1"/>
</dbReference>
<dbReference type="EMBL" id="WMLF01000543">
    <property type="protein sequence ID" value="MBB1246591.1"/>
    <property type="molecule type" value="Genomic_DNA"/>
</dbReference>
<evidence type="ECO:0000313" key="3">
    <source>
        <dbReference type="EMBL" id="MBB1246591.1"/>
    </source>
</evidence>
<dbReference type="InterPro" id="IPR036291">
    <property type="entry name" value="NAD(P)-bd_dom_sf"/>
</dbReference>
<accession>A0ABR6EMN5</accession>
<protein>
    <submittedName>
        <fullName evidence="3">SDR family oxidoreductase</fullName>
    </submittedName>
</protein>
<proteinExistence type="inferred from homology"/>
<dbReference type="PANTHER" id="PTHR43669">
    <property type="entry name" value="5-KETO-D-GLUCONATE 5-REDUCTASE"/>
    <property type="match status" value="1"/>
</dbReference>
<dbReference type="PANTHER" id="PTHR43669:SF3">
    <property type="entry name" value="ALCOHOL DEHYDROGENASE, PUTATIVE (AFU_ORTHOLOGUE AFUA_3G03445)-RELATED"/>
    <property type="match status" value="1"/>
</dbReference>
<evidence type="ECO:0000256" key="2">
    <source>
        <dbReference type="ARBA" id="ARBA00023002"/>
    </source>
</evidence>
<organism evidence="3 4">
    <name type="scientific">Streptomyces durbertensis</name>
    <dbReference type="NCBI Taxonomy" id="2448886"/>
    <lineage>
        <taxon>Bacteria</taxon>
        <taxon>Bacillati</taxon>
        <taxon>Actinomycetota</taxon>
        <taxon>Actinomycetes</taxon>
        <taxon>Kitasatosporales</taxon>
        <taxon>Streptomycetaceae</taxon>
        <taxon>Streptomyces</taxon>
    </lineage>
</organism>
<dbReference type="CDD" id="cd05233">
    <property type="entry name" value="SDR_c"/>
    <property type="match status" value="1"/>
</dbReference>
<dbReference type="PRINTS" id="PR00081">
    <property type="entry name" value="GDHRDH"/>
</dbReference>
<dbReference type="Proteomes" id="UP000766698">
    <property type="component" value="Unassembled WGS sequence"/>
</dbReference>
<comment type="similarity">
    <text evidence="1">Belongs to the short-chain dehydrogenases/reductases (SDR) family.</text>
</comment>
<evidence type="ECO:0000256" key="1">
    <source>
        <dbReference type="ARBA" id="ARBA00006484"/>
    </source>
</evidence>
<evidence type="ECO:0000313" key="4">
    <source>
        <dbReference type="Proteomes" id="UP000766698"/>
    </source>
</evidence>
<name>A0ABR6EMN5_9ACTN</name>
<dbReference type="Pfam" id="PF00106">
    <property type="entry name" value="adh_short"/>
    <property type="match status" value="1"/>
</dbReference>
<gene>
    <name evidence="3" type="ORF">GL263_24020</name>
</gene>
<dbReference type="RefSeq" id="WP_182857840.1">
    <property type="nucleotide sequence ID" value="NZ_WMLF01000543.1"/>
</dbReference>
<keyword evidence="2" id="KW-0560">Oxidoreductase</keyword>
<dbReference type="SUPFAM" id="SSF51735">
    <property type="entry name" value="NAD(P)-binding Rossmann-fold domains"/>
    <property type="match status" value="1"/>
</dbReference>
<sequence length="239" mass="24283">MLLDGSRVLVAGATGVIGAAVASGLVERGARVAVAGRNPTRLAQHAADLGGVPASRIDAYDLDGCADLAHWAADRLGGLDAVVVTIGVAAFGPADTQPEPVTEHVFTVNALAPIAVLRGALAVRPTPGTLAAVTGVVAERPQRQMAAYSSAKAALSGWLTAVRAERRSQGTVVLDARLPHLDTGFADRAVAGTPPPLPRPVPLDETVDALLEALESDAVLLAPNGTGGVTADHRLPQPH</sequence>
<keyword evidence="4" id="KW-1185">Reference proteome</keyword>
<reference evidence="4" key="1">
    <citation type="journal article" date="2020" name="Syst. Appl. Microbiol.">
        <title>Streptomyces alkaliterrae sp. nov., isolated from an alkaline soil, and emended descriptions of Streptomyces alkaliphilus, Streptomyces calidiresistens and Streptomyces durbertensis.</title>
        <authorList>
            <person name="Swiecimska M."/>
            <person name="Golinska P."/>
            <person name="Nouioui I."/>
            <person name="Wypij M."/>
            <person name="Rai M."/>
            <person name="Sangal V."/>
            <person name="Goodfellow M."/>
        </authorList>
    </citation>
    <scope>NUCLEOTIDE SEQUENCE [LARGE SCALE GENOMIC DNA]</scope>
    <source>
        <strain evidence="4">DSM 104538</strain>
    </source>
</reference>
<comment type="caution">
    <text evidence="3">The sequence shown here is derived from an EMBL/GenBank/DDBJ whole genome shotgun (WGS) entry which is preliminary data.</text>
</comment>